<gene>
    <name evidence="2" type="ORF">UFOPK2602_00831</name>
    <name evidence="3" type="ORF">UFOPK2806_01446</name>
    <name evidence="4" type="ORF">UFOPK3417_00809</name>
    <name evidence="5" type="ORF">UFOPK4306_00799</name>
</gene>
<dbReference type="AlphaFoldDB" id="A0A6J6QCN2"/>
<protein>
    <submittedName>
        <fullName evidence="2">Unannotated protein</fullName>
    </submittedName>
</protein>
<organism evidence="2">
    <name type="scientific">freshwater metagenome</name>
    <dbReference type="NCBI Taxonomy" id="449393"/>
    <lineage>
        <taxon>unclassified sequences</taxon>
        <taxon>metagenomes</taxon>
        <taxon>ecological metagenomes</taxon>
    </lineage>
</organism>
<keyword evidence="1" id="KW-0812">Transmembrane</keyword>
<feature type="transmembrane region" description="Helical" evidence="1">
    <location>
        <begin position="130"/>
        <end position="149"/>
    </location>
</feature>
<accession>A0A6J6QCN2</accession>
<keyword evidence="1" id="KW-1133">Transmembrane helix</keyword>
<reference evidence="2" key="1">
    <citation type="submission" date="2020-05" db="EMBL/GenBank/DDBJ databases">
        <authorList>
            <person name="Chiriac C."/>
            <person name="Salcher M."/>
            <person name="Ghai R."/>
            <person name="Kavagutti S V."/>
        </authorList>
    </citation>
    <scope>NUCLEOTIDE SEQUENCE</scope>
</reference>
<dbReference type="EMBL" id="CAEZYY010000018">
    <property type="protein sequence ID" value="CAB4757908.1"/>
    <property type="molecule type" value="Genomic_DNA"/>
</dbReference>
<feature type="transmembrane region" description="Helical" evidence="1">
    <location>
        <begin position="83"/>
        <end position="99"/>
    </location>
</feature>
<feature type="transmembrane region" description="Helical" evidence="1">
    <location>
        <begin position="43"/>
        <end position="63"/>
    </location>
</feature>
<keyword evidence="1" id="KW-0472">Membrane</keyword>
<evidence type="ECO:0000313" key="2">
    <source>
        <dbReference type="EMBL" id="CAB4705594.1"/>
    </source>
</evidence>
<dbReference type="EMBL" id="CAEZXX010000045">
    <property type="protein sequence ID" value="CAB4705594.1"/>
    <property type="molecule type" value="Genomic_DNA"/>
</dbReference>
<sequence>MRKGIGSAPAVPVAYRLPAMASVPRSMTETDYRPGQLTEGWRWVLAVGWALIIPALLTLADAANSFGKPTWWLSDAATASWESPLAFLAPLLVTCAAAANWRRWPIAAGLGVVALGTFAIVDAGRSPSVAAGEAILAGAGALTSLACLAGRVRRAHTSPTI</sequence>
<dbReference type="EMBL" id="CAFBQP010000024">
    <property type="protein sequence ID" value="CAB5058655.1"/>
    <property type="molecule type" value="Genomic_DNA"/>
</dbReference>
<evidence type="ECO:0000313" key="5">
    <source>
        <dbReference type="EMBL" id="CAB5058655.1"/>
    </source>
</evidence>
<feature type="transmembrane region" description="Helical" evidence="1">
    <location>
        <begin position="106"/>
        <end position="124"/>
    </location>
</feature>
<proteinExistence type="predicted"/>
<evidence type="ECO:0000313" key="4">
    <source>
        <dbReference type="EMBL" id="CAB4872299.1"/>
    </source>
</evidence>
<evidence type="ECO:0000256" key="1">
    <source>
        <dbReference type="SAM" id="Phobius"/>
    </source>
</evidence>
<name>A0A6J6QCN2_9ZZZZ</name>
<evidence type="ECO:0000313" key="3">
    <source>
        <dbReference type="EMBL" id="CAB4757908.1"/>
    </source>
</evidence>
<dbReference type="EMBL" id="CAFBLR010000062">
    <property type="protein sequence ID" value="CAB4872299.1"/>
    <property type="molecule type" value="Genomic_DNA"/>
</dbReference>